<evidence type="ECO:0000256" key="1">
    <source>
        <dbReference type="ARBA" id="ARBA00005234"/>
    </source>
</evidence>
<evidence type="ECO:0000313" key="9">
    <source>
        <dbReference type="Proteomes" id="UP000606974"/>
    </source>
</evidence>
<dbReference type="SUPFAM" id="SSF54001">
    <property type="entry name" value="Cysteine proteinases"/>
    <property type="match status" value="1"/>
</dbReference>
<feature type="compositionally biased region" description="Polar residues" evidence="6">
    <location>
        <begin position="223"/>
        <end position="232"/>
    </location>
</feature>
<reference evidence="8" key="1">
    <citation type="submission" date="2020-02" db="EMBL/GenBank/DDBJ databases">
        <authorList>
            <person name="Palmer J.M."/>
        </authorList>
    </citation>
    <scope>NUCLEOTIDE SEQUENCE</scope>
    <source>
        <strain evidence="8">EPUS1.4</strain>
        <tissue evidence="8">Thallus</tissue>
    </source>
</reference>
<dbReference type="Gene3D" id="3.40.395.10">
    <property type="entry name" value="Adenoviral Proteinase, Chain A"/>
    <property type="match status" value="1"/>
</dbReference>
<dbReference type="GO" id="GO:0006508">
    <property type="term" value="P:proteolysis"/>
    <property type="evidence" value="ECO:0007669"/>
    <property type="project" value="UniProtKB-KW"/>
</dbReference>
<feature type="compositionally biased region" description="Polar residues" evidence="6">
    <location>
        <begin position="612"/>
        <end position="640"/>
    </location>
</feature>
<feature type="compositionally biased region" description="Basic and acidic residues" evidence="6">
    <location>
        <begin position="1321"/>
        <end position="1335"/>
    </location>
</feature>
<evidence type="ECO:0000259" key="7">
    <source>
        <dbReference type="PROSITE" id="PS50600"/>
    </source>
</evidence>
<dbReference type="GO" id="GO:0005737">
    <property type="term" value="C:cytoplasm"/>
    <property type="evidence" value="ECO:0007669"/>
    <property type="project" value="TreeGrafter"/>
</dbReference>
<keyword evidence="2" id="KW-0597">Phosphoprotein</keyword>
<feature type="region of interest" description="Disordered" evidence="6">
    <location>
        <begin position="1106"/>
        <end position="1133"/>
    </location>
</feature>
<dbReference type="Pfam" id="PF02902">
    <property type="entry name" value="Peptidase_C48"/>
    <property type="match status" value="1"/>
</dbReference>
<feature type="region of interest" description="Disordered" evidence="6">
    <location>
        <begin position="275"/>
        <end position="294"/>
    </location>
</feature>
<evidence type="ECO:0000256" key="5">
    <source>
        <dbReference type="ARBA" id="ARBA00022801"/>
    </source>
</evidence>
<dbReference type="InterPro" id="IPR038765">
    <property type="entry name" value="Papain-like_cys_pep_sf"/>
</dbReference>
<feature type="compositionally biased region" description="Polar residues" evidence="6">
    <location>
        <begin position="1300"/>
        <end position="1319"/>
    </location>
</feature>
<feature type="compositionally biased region" description="Low complexity" evidence="6">
    <location>
        <begin position="54"/>
        <end position="63"/>
    </location>
</feature>
<feature type="compositionally biased region" description="Polar residues" evidence="6">
    <location>
        <begin position="185"/>
        <end position="195"/>
    </location>
</feature>
<dbReference type="OrthoDB" id="442460at2759"/>
<evidence type="ECO:0000313" key="8">
    <source>
        <dbReference type="EMBL" id="KAF7502505.1"/>
    </source>
</evidence>
<feature type="compositionally biased region" description="Polar residues" evidence="6">
    <location>
        <begin position="203"/>
        <end position="215"/>
    </location>
</feature>
<keyword evidence="5" id="KW-0378">Hydrolase</keyword>
<dbReference type="Pfam" id="PF25424">
    <property type="entry name" value="PH_35"/>
    <property type="match status" value="1"/>
</dbReference>
<feature type="compositionally biased region" description="Basic and acidic residues" evidence="6">
    <location>
        <begin position="896"/>
        <end position="916"/>
    </location>
</feature>
<proteinExistence type="inferred from homology"/>
<feature type="compositionally biased region" description="Basic and acidic residues" evidence="6">
    <location>
        <begin position="368"/>
        <end position="378"/>
    </location>
</feature>
<evidence type="ECO:0000256" key="4">
    <source>
        <dbReference type="ARBA" id="ARBA00022786"/>
    </source>
</evidence>
<keyword evidence="3" id="KW-0645">Protease</keyword>
<dbReference type="GO" id="GO:0016926">
    <property type="term" value="P:protein desumoylation"/>
    <property type="evidence" value="ECO:0007669"/>
    <property type="project" value="TreeGrafter"/>
</dbReference>
<keyword evidence="4" id="KW-0833">Ubl conjugation pathway</keyword>
<feature type="region of interest" description="Disordered" evidence="6">
    <location>
        <begin position="428"/>
        <end position="450"/>
    </location>
</feature>
<feature type="region of interest" description="Disordered" evidence="6">
    <location>
        <begin position="609"/>
        <end position="682"/>
    </location>
</feature>
<evidence type="ECO:0000256" key="6">
    <source>
        <dbReference type="SAM" id="MobiDB-lite"/>
    </source>
</evidence>
<feature type="region of interest" description="Disordered" evidence="6">
    <location>
        <begin position="1"/>
        <end position="130"/>
    </location>
</feature>
<feature type="compositionally biased region" description="Polar residues" evidence="6">
    <location>
        <begin position="933"/>
        <end position="949"/>
    </location>
</feature>
<name>A0A8H7AC31_9EURO</name>
<dbReference type="EMBL" id="JAACFV010000244">
    <property type="protein sequence ID" value="KAF7502505.1"/>
    <property type="molecule type" value="Genomic_DNA"/>
</dbReference>
<comment type="similarity">
    <text evidence="1">Belongs to the peptidase C48 family.</text>
</comment>
<feature type="compositionally biased region" description="Basic residues" evidence="6">
    <location>
        <begin position="97"/>
        <end position="107"/>
    </location>
</feature>
<dbReference type="PANTHER" id="PTHR46896:SF3">
    <property type="entry name" value="FI06413P-RELATED"/>
    <property type="match status" value="1"/>
</dbReference>
<feature type="compositionally biased region" description="Polar residues" evidence="6">
    <location>
        <begin position="1113"/>
        <end position="1126"/>
    </location>
</feature>
<evidence type="ECO:0000256" key="2">
    <source>
        <dbReference type="ARBA" id="ARBA00022553"/>
    </source>
</evidence>
<evidence type="ECO:0000256" key="3">
    <source>
        <dbReference type="ARBA" id="ARBA00022670"/>
    </source>
</evidence>
<comment type="caution">
    <text evidence="8">The sequence shown here is derived from an EMBL/GenBank/DDBJ whole genome shotgun (WGS) entry which is preliminary data.</text>
</comment>
<feature type="domain" description="Ubiquitin-like protease family profile" evidence="7">
    <location>
        <begin position="761"/>
        <end position="1043"/>
    </location>
</feature>
<feature type="compositionally biased region" description="Polar residues" evidence="6">
    <location>
        <begin position="28"/>
        <end position="40"/>
    </location>
</feature>
<feature type="compositionally biased region" description="Polar residues" evidence="6">
    <location>
        <begin position="357"/>
        <end position="367"/>
    </location>
</feature>
<keyword evidence="9" id="KW-1185">Reference proteome</keyword>
<accession>A0A8H7AC31</accession>
<dbReference type="GO" id="GO:0005634">
    <property type="term" value="C:nucleus"/>
    <property type="evidence" value="ECO:0007669"/>
    <property type="project" value="TreeGrafter"/>
</dbReference>
<dbReference type="InterPro" id="IPR003653">
    <property type="entry name" value="Peptidase_C48_C"/>
</dbReference>
<sequence length="1388" mass="154221">MFSTIQKTVSDVLSSLTSSKEPPRLLQRPTSDVQSLSNDPARSPATARMPYSRSNTSSNTDTNPPKGAKAAQFLIQNFDTTEDDPIETSSPPEPRVHRIKPGRRLSGTRRQESSPNFTRSKAPPPKPKLHHQHLIVDPDERALFAGNAPPDSKAFLIRVPGSRKPVRKPSSPTMPHGPILRPVNTLDNTDNNQVSHGLGRRLQNASTTQWRTSGSRKYITGPEASNSTQNGTAEPPSKRQRLDPSIKPYVRNEGAGAVSPMFSSMSDEDIVMTSSRPVRTPSKKPPCPNKISDPLPIAVAEYQSVEETMQNNNPKRNALVGVSPHFPPKPLHGNIQHPDDSDPGEFTRASKKARYQQRISDNSTTLLESHRSSEEPYEKQNGGNTPRVVSNLFTSAMLPSDGEREMLEGEEHPKYSSAAGSVREHVNQHSTNGTSHHSRTAVAGVETTRSRTAAKAVAGKKSKVRSKTANPGTGTFHLRQLDYGYLPRDRNYTAMVADNVMGLYDDASLLSEEPLWSEIQLGKIHKVSHGSDDCLKLSLHMSQCQGQPSSQMNLEFNSRQDKEHFIALVQGVGHKLSKMPRDDEFLRKCFERKPEVDRRLLWEGVADEKKQPISSQRQVSGTPSHHFQDQETTSTKSTTRPAKIINQLQSSTSTSRRSGADVRIPTVISGKDRASQSYPASVQTTPAVSASKYTFDQAQTSNACRLRSSSTRIAATRSHLEAGMSNRDVEEAPKEKYSAVYGLGEPWKNPLIYPPTGKRRMAVEFADLLRLDEDEFLNDNLIGFFLRYLEYHLEQNRPEIAQRVYFYNSYFYERLMQSSKGQKGINYESVQKWTRNIDIFERDFVIVPVNESYHWYVVIICNLSKLNSITNNDGDHNEEDTTLPREAVIPLEEKEDEARTDVEVTESHDQPTEKTTESLSHLSLSDADKQTDELATSSKAVSPYFSSQPGSVSKKSGRGRRKGRHSLAKYNVFAPVIMTFDSLGTPRSSTCTALRQYLVEEARSKKGWEIDGGHIKGMTARGIPTQPNFYDCGLYLCAYLEKFILNPAGFVRKILQREMDPNVDMPIMASEELRSRMRGFLRGLHEEQEGKTPEFPVPDIGRILLAPPPRATSPDNTNIPRSPLQNDSEDELQQDQISARILNAIQASHKEATPPENPLVKDEGSSIAGSPVAYQASKKRLLSKSSGFLADEFANVNNGAPTHPRSDVGTREAAITIDDDDDSQPMPESVSAKKKAPVAKDDFFKHGSSKKIGTHHDDFFDHPSELKDATSVSKNSVPRPSRGASIVVELPPPPRRSPSIVSADTVNTDFLSGSANKSYQHGKDQPDTKHATSEKAKRRQARPEVVAVVPDSQESKEEVEGGDWEVEWEGGREEGTMEDDQRILEGIE</sequence>
<feature type="compositionally biased region" description="Basic and acidic residues" evidence="6">
    <location>
        <begin position="1254"/>
        <end position="1268"/>
    </location>
</feature>
<dbReference type="GO" id="GO:0070139">
    <property type="term" value="F:SUMO-specific endopeptidase activity"/>
    <property type="evidence" value="ECO:0007669"/>
    <property type="project" value="TreeGrafter"/>
</dbReference>
<organism evidence="8 9">
    <name type="scientific">Endocarpon pusillum</name>
    <dbReference type="NCBI Taxonomy" id="364733"/>
    <lineage>
        <taxon>Eukaryota</taxon>
        <taxon>Fungi</taxon>
        <taxon>Dikarya</taxon>
        <taxon>Ascomycota</taxon>
        <taxon>Pezizomycotina</taxon>
        <taxon>Eurotiomycetes</taxon>
        <taxon>Chaetothyriomycetidae</taxon>
        <taxon>Verrucariales</taxon>
        <taxon>Verrucariaceae</taxon>
        <taxon>Endocarpon</taxon>
    </lineage>
</organism>
<protein>
    <recommendedName>
        <fullName evidence="7">Ubiquitin-like protease family profile domain-containing protein</fullName>
    </recommendedName>
</protein>
<dbReference type="InterPro" id="IPR051947">
    <property type="entry name" value="Sentrin-specific_protease"/>
</dbReference>
<feature type="region of interest" description="Disordered" evidence="6">
    <location>
        <begin position="162"/>
        <end position="267"/>
    </location>
</feature>
<feature type="compositionally biased region" description="Low complexity" evidence="6">
    <location>
        <begin position="7"/>
        <end position="20"/>
    </location>
</feature>
<feature type="region of interest" description="Disordered" evidence="6">
    <location>
        <begin position="873"/>
        <end position="963"/>
    </location>
</feature>
<dbReference type="PANTHER" id="PTHR46896">
    <property type="entry name" value="SENTRIN-SPECIFIC PROTEASE"/>
    <property type="match status" value="1"/>
</dbReference>
<feature type="region of interest" description="Disordered" evidence="6">
    <location>
        <begin position="314"/>
        <end position="387"/>
    </location>
</feature>
<gene>
    <name evidence="8" type="ORF">GJ744_005642</name>
</gene>
<dbReference type="PROSITE" id="PS50600">
    <property type="entry name" value="ULP_PROTEASE"/>
    <property type="match status" value="1"/>
</dbReference>
<feature type="compositionally biased region" description="Basic and acidic residues" evidence="6">
    <location>
        <begin position="1369"/>
        <end position="1388"/>
    </location>
</feature>
<dbReference type="InterPro" id="IPR057501">
    <property type="entry name" value="DeUb_enz_PH"/>
</dbReference>
<dbReference type="Proteomes" id="UP000606974">
    <property type="component" value="Unassembled WGS sequence"/>
</dbReference>
<feature type="region of interest" description="Disordered" evidence="6">
    <location>
        <begin position="1195"/>
        <end position="1388"/>
    </location>
</feature>